<keyword evidence="5 6" id="KW-0472">Membrane</keyword>
<comment type="caution">
    <text evidence="7">The sequence shown here is derived from an EMBL/GenBank/DDBJ whole genome shotgun (WGS) entry which is preliminary data.</text>
</comment>
<feature type="transmembrane region" description="Helical" evidence="6">
    <location>
        <begin position="48"/>
        <end position="68"/>
    </location>
</feature>
<organism evidence="7 8">
    <name type="scientific">Bionectria ochroleuca</name>
    <name type="common">Gliocladium roseum</name>
    <dbReference type="NCBI Taxonomy" id="29856"/>
    <lineage>
        <taxon>Eukaryota</taxon>
        <taxon>Fungi</taxon>
        <taxon>Dikarya</taxon>
        <taxon>Ascomycota</taxon>
        <taxon>Pezizomycotina</taxon>
        <taxon>Sordariomycetes</taxon>
        <taxon>Hypocreomycetidae</taxon>
        <taxon>Hypocreales</taxon>
        <taxon>Bionectriaceae</taxon>
        <taxon>Clonostachys</taxon>
    </lineage>
</organism>
<dbReference type="PANTHER" id="PTHR31123">
    <property type="entry name" value="ACCUMULATION OF DYADS PROTEIN 2-RELATED"/>
    <property type="match status" value="1"/>
</dbReference>
<name>A0A8H7MYC3_BIOOC</name>
<dbReference type="InterPro" id="IPR051633">
    <property type="entry name" value="AceTr"/>
</dbReference>
<sequence length="214" mass="23189">MGFLVASTPLSGALMGWRGAGGGGAALIGVFYFFGGALQVIGSLLEWILGNTFSFVVFGSYGAFWLAFGVTLQPAYNAEGAYTAGKTGAAEAAGMAQFESTYAFYLMSMALLTFMYLICSLRINIIFALIFFFLDTAQLLLTASYWITAKGNTELGEKLQKASGAFIFIYCVLGWYLLFAQLLQSLDFPFSLPVGDLSTKIKSATDRKKDREEV</sequence>
<dbReference type="PANTHER" id="PTHR31123:SF4">
    <property type="entry name" value="PROTEIN ALCS"/>
    <property type="match status" value="1"/>
</dbReference>
<feature type="transmembrane region" description="Helical" evidence="6">
    <location>
        <begin position="102"/>
        <end position="119"/>
    </location>
</feature>
<dbReference type="GO" id="GO:0005886">
    <property type="term" value="C:plasma membrane"/>
    <property type="evidence" value="ECO:0007669"/>
    <property type="project" value="TreeGrafter"/>
</dbReference>
<evidence type="ECO:0000256" key="2">
    <source>
        <dbReference type="ARBA" id="ARBA00005587"/>
    </source>
</evidence>
<dbReference type="GO" id="GO:0015123">
    <property type="term" value="F:acetate transmembrane transporter activity"/>
    <property type="evidence" value="ECO:0007669"/>
    <property type="project" value="TreeGrafter"/>
</dbReference>
<dbReference type="Proteomes" id="UP000616885">
    <property type="component" value="Unassembled WGS sequence"/>
</dbReference>
<reference evidence="7" key="1">
    <citation type="submission" date="2020-10" db="EMBL/GenBank/DDBJ databases">
        <title>High-Quality Genome Resource of Clonostachys rosea strain S41 by Oxford Nanopore Long-Read Sequencing.</title>
        <authorList>
            <person name="Wang H."/>
        </authorList>
    </citation>
    <scope>NUCLEOTIDE SEQUENCE</scope>
    <source>
        <strain evidence="7">S41</strain>
    </source>
</reference>
<evidence type="ECO:0000256" key="5">
    <source>
        <dbReference type="ARBA" id="ARBA00023136"/>
    </source>
</evidence>
<dbReference type="Pfam" id="PF01184">
    <property type="entry name" value="Gpr1_Fun34_YaaH"/>
    <property type="match status" value="1"/>
</dbReference>
<gene>
    <name evidence="7" type="ORF">IM811_006440</name>
</gene>
<evidence type="ECO:0000313" key="7">
    <source>
        <dbReference type="EMBL" id="KAF9743349.1"/>
    </source>
</evidence>
<evidence type="ECO:0000313" key="8">
    <source>
        <dbReference type="Proteomes" id="UP000616885"/>
    </source>
</evidence>
<keyword evidence="4 6" id="KW-1133">Transmembrane helix</keyword>
<evidence type="ECO:0000256" key="1">
    <source>
        <dbReference type="ARBA" id="ARBA00004141"/>
    </source>
</evidence>
<dbReference type="EMBL" id="JADCTT010000017">
    <property type="protein sequence ID" value="KAF9743349.1"/>
    <property type="molecule type" value="Genomic_DNA"/>
</dbReference>
<dbReference type="AlphaFoldDB" id="A0A8H7MYC3"/>
<feature type="transmembrane region" description="Helical" evidence="6">
    <location>
        <begin position="126"/>
        <end position="147"/>
    </location>
</feature>
<proteinExistence type="inferred from homology"/>
<keyword evidence="3 6" id="KW-0812">Transmembrane</keyword>
<feature type="transmembrane region" description="Helical" evidence="6">
    <location>
        <begin position="159"/>
        <end position="179"/>
    </location>
</feature>
<evidence type="ECO:0008006" key="9">
    <source>
        <dbReference type="Google" id="ProtNLM"/>
    </source>
</evidence>
<evidence type="ECO:0000256" key="4">
    <source>
        <dbReference type="ARBA" id="ARBA00022989"/>
    </source>
</evidence>
<dbReference type="InterPro" id="IPR000791">
    <property type="entry name" value="Gpr1/Fun34/SatP-like"/>
</dbReference>
<accession>A0A8H7MYC3</accession>
<protein>
    <recommendedName>
        <fullName evidence="9">GPR1/FUN34/YaaH-class plasma membrane protein</fullName>
    </recommendedName>
</protein>
<evidence type="ECO:0000256" key="6">
    <source>
        <dbReference type="SAM" id="Phobius"/>
    </source>
</evidence>
<evidence type="ECO:0000256" key="3">
    <source>
        <dbReference type="ARBA" id="ARBA00022692"/>
    </source>
</evidence>
<feature type="transmembrane region" description="Helical" evidence="6">
    <location>
        <begin position="20"/>
        <end position="41"/>
    </location>
</feature>
<comment type="subcellular location">
    <subcellularLocation>
        <location evidence="1">Membrane</location>
        <topology evidence="1">Multi-pass membrane protein</topology>
    </subcellularLocation>
</comment>
<comment type="similarity">
    <text evidence="2">Belongs to the acetate uptake transporter (AceTr) (TC 2.A.96) family.</text>
</comment>